<name>A0AAJ7J3P5_9HYME</name>
<dbReference type="GO" id="GO:0005778">
    <property type="term" value="C:peroxisomal membrane"/>
    <property type="evidence" value="ECO:0007669"/>
    <property type="project" value="UniProtKB-SubCell"/>
</dbReference>
<dbReference type="PANTHER" id="PTHR13299:SF0">
    <property type="entry name" value="PEROXISOMAL MEMBRANE PROTEIN PEX16"/>
    <property type="match status" value="1"/>
</dbReference>
<dbReference type="GO" id="GO:0007031">
    <property type="term" value="P:peroxisome organization"/>
    <property type="evidence" value="ECO:0007669"/>
    <property type="project" value="UniProtKB-KW"/>
</dbReference>
<dbReference type="RefSeq" id="XP_017883415.1">
    <property type="nucleotide sequence ID" value="XM_018027926.2"/>
</dbReference>
<gene>
    <name evidence="6" type="primary">LOC108626947</name>
</gene>
<feature type="region of interest" description="Disordered" evidence="4">
    <location>
        <begin position="147"/>
        <end position="172"/>
    </location>
</feature>
<accession>A0AAJ7J3P5</accession>
<evidence type="ECO:0000256" key="1">
    <source>
        <dbReference type="ARBA" id="ARBA00009505"/>
    </source>
</evidence>
<keyword evidence="3" id="KW-0576">Peroxisome</keyword>
<keyword evidence="5" id="KW-1185">Reference proteome</keyword>
<dbReference type="AlphaFoldDB" id="A0AAJ7J3P5"/>
<keyword evidence="3" id="KW-0962">Peroxisome biogenesis</keyword>
<dbReference type="Proteomes" id="UP000694925">
    <property type="component" value="Unplaced"/>
</dbReference>
<dbReference type="GeneID" id="108626947"/>
<proteinExistence type="inferred from homology"/>
<evidence type="ECO:0000256" key="4">
    <source>
        <dbReference type="SAM" id="MobiDB-lite"/>
    </source>
</evidence>
<comment type="similarity">
    <text evidence="1 3">Belongs to the peroxin-16 family.</text>
</comment>
<dbReference type="CTD" id="9409"/>
<evidence type="ECO:0000313" key="6">
    <source>
        <dbReference type="RefSeq" id="XP_017883415.1"/>
    </source>
</evidence>
<dbReference type="PANTHER" id="PTHR13299">
    <property type="entry name" value="PEROXISOMAL MEMBRANE PROTEIN PEX16"/>
    <property type="match status" value="1"/>
</dbReference>
<evidence type="ECO:0000313" key="5">
    <source>
        <dbReference type="Proteomes" id="UP000694925"/>
    </source>
</evidence>
<protein>
    <recommendedName>
        <fullName evidence="2 3">Peroxisomal membrane protein PEX16</fullName>
    </recommendedName>
</protein>
<reference evidence="6" key="1">
    <citation type="submission" date="2025-08" db="UniProtKB">
        <authorList>
            <consortium name="RefSeq"/>
        </authorList>
    </citation>
    <scope>IDENTIFICATION</scope>
    <source>
        <tissue evidence="6">Whole body</tissue>
    </source>
</reference>
<dbReference type="KEGG" id="ccal:108626947"/>
<evidence type="ECO:0000256" key="3">
    <source>
        <dbReference type="RuleBase" id="RU365003"/>
    </source>
</evidence>
<evidence type="ECO:0000256" key="2">
    <source>
        <dbReference type="ARBA" id="ARBA00018577"/>
    </source>
</evidence>
<dbReference type="InterPro" id="IPR013919">
    <property type="entry name" value="Pex16"/>
</dbReference>
<organism evidence="5 6">
    <name type="scientific">Ceratina calcarata</name>
    <dbReference type="NCBI Taxonomy" id="156304"/>
    <lineage>
        <taxon>Eukaryota</taxon>
        <taxon>Metazoa</taxon>
        <taxon>Ecdysozoa</taxon>
        <taxon>Arthropoda</taxon>
        <taxon>Hexapoda</taxon>
        <taxon>Insecta</taxon>
        <taxon>Pterygota</taxon>
        <taxon>Neoptera</taxon>
        <taxon>Endopterygota</taxon>
        <taxon>Hymenoptera</taxon>
        <taxon>Apocrita</taxon>
        <taxon>Aculeata</taxon>
        <taxon>Apoidea</taxon>
        <taxon>Anthophila</taxon>
        <taxon>Apidae</taxon>
        <taxon>Ceratina</taxon>
        <taxon>Zadontomerus</taxon>
    </lineage>
</organism>
<dbReference type="Pfam" id="PF08610">
    <property type="entry name" value="Pex16"/>
    <property type="match status" value="1"/>
</dbReference>
<comment type="subcellular location">
    <subcellularLocation>
        <location evidence="3">Peroxisome membrane</location>
    </subcellularLocation>
</comment>
<feature type="compositionally biased region" description="Basic and acidic residues" evidence="4">
    <location>
        <begin position="150"/>
        <end position="171"/>
    </location>
</feature>
<sequence length="361" mass="41184">MVLDVVHSSMLKIIEPYRKWIMENPQLLSEVESTIQCLPYFTAGRFNNSTLAWELLYALSNLIVLFNDLLMCSGKRVHVKFSRFESKIKVWLTVVEYTEALFEISAKKLWGQSGKWAIIAIVQIFKTVLRLLLVHLHKERVTKSPPIQPLDREKLKEPGQEQEQEQGHRESAAAAAAGRQQGFILKRSGTIVRSVRGAGSPYTRVWEPLSSGLPLAVDAASHESRANGSSPPSERNLILAESLYVVKPLFHLGCMSLTGEKRWPPWLLSLAIDLLSLKIVSLEVARNVSLSKAEKKEIFRRRLALLLYILKSPFYDKYSSVRIETILTTLSTKVPLTKFVTDPIKNYLPHWQNTYFYMWSS</sequence>